<dbReference type="AlphaFoldDB" id="C9YDA7"/>
<evidence type="ECO:0008006" key="2">
    <source>
        <dbReference type="Google" id="ProtNLM"/>
    </source>
</evidence>
<organism evidence="1">
    <name type="scientific">Curvibacter symbiont subsp. Hydra magnipapillata</name>
    <dbReference type="NCBI Taxonomy" id="667019"/>
    <lineage>
        <taxon>Bacteria</taxon>
        <taxon>Pseudomonadati</taxon>
        <taxon>Pseudomonadota</taxon>
        <taxon>Betaproteobacteria</taxon>
        <taxon>Burkholderiales</taxon>
        <taxon>Comamonadaceae</taxon>
        <taxon>Curvibacter</taxon>
    </lineage>
</organism>
<protein>
    <recommendedName>
        <fullName evidence="2">Transglutaminase</fullName>
    </recommendedName>
</protein>
<dbReference type="Gene3D" id="3.10.620.30">
    <property type="match status" value="1"/>
</dbReference>
<reference evidence="1" key="1">
    <citation type="journal article" date="2010" name="Nature">
        <title>The Dynamic genome of Hydra.</title>
        <authorList>
            <person name="Chapman J.A."/>
            <person name="Kirkness E.F."/>
            <person name="Simakov O."/>
            <person name="Hampson S.E."/>
            <person name="Mitros T."/>
            <person name="Weinmaier T."/>
            <person name="Rattei T."/>
            <person name="Balasubramanian P.G."/>
            <person name="Borman J."/>
            <person name="Busam D."/>
            <person name="Disbennett K."/>
            <person name="Pfannkoch C."/>
            <person name="Sumin N."/>
            <person name="Sutton G."/>
            <person name="Viswanathan L."/>
            <person name="Walenz B."/>
            <person name="Goodstein D.M."/>
            <person name="Hellsten U."/>
            <person name="Kawashima T."/>
            <person name="Prochnik S.E."/>
            <person name="Putnam N.H."/>
            <person name="Shu S."/>
            <person name="Blumberg B."/>
            <person name="Dana C.E."/>
            <person name="Gee L."/>
            <person name="Kibler D.F."/>
            <person name="Law L."/>
            <person name="Lindgens D."/>
            <person name="Martinez D.E."/>
            <person name="Peng J."/>
            <person name="Wigge P.A."/>
            <person name="Bertulat B."/>
            <person name="Guder C."/>
            <person name="Nakamura Y."/>
            <person name="Ozbek S."/>
            <person name="Watanabe H."/>
            <person name="Khalturin K."/>
            <person name="Hemmrich G."/>
            <person name="Franke A."/>
            <person name="Augustin R."/>
            <person name="Fraune S."/>
            <person name="Hayakawa E."/>
            <person name="Hayakawa S."/>
            <person name="Hirose M."/>
            <person name="Hwang J."/>
            <person name="Ikeo K."/>
            <person name="Nishimiya-Fujisawa C."/>
            <person name="Ogura A."/>
            <person name="Takahashi T."/>
            <person name="Steinmetz P.R."/>
            <person name="Zhang X."/>
            <person name="Aufschnaiter R."/>
            <person name="Eder M.K."/>
            <person name="Gorny A.K."/>
            <person name="Salvenmoser W."/>
            <person name="Heimberg A.M."/>
            <person name="Wheeler B.M."/>
            <person name="Peterson K.J."/>
            <person name="Boettger A."/>
            <person name="Tischler P."/>
            <person name="Wolf A."/>
            <person name="Gojobori T."/>
            <person name="Remington K.A."/>
            <person name="Strausberg R.L."/>
            <person name="Venter J."/>
            <person name="Technau U."/>
            <person name="Hobmayer B."/>
            <person name="Bosch T.C."/>
            <person name="Holstein T.W."/>
            <person name="Fujisawa T."/>
            <person name="Bode H.R."/>
            <person name="David C.N."/>
            <person name="Rokhsar D.S."/>
            <person name="Steele R.E."/>
        </authorList>
    </citation>
    <scope>NUCLEOTIDE SEQUENCE</scope>
</reference>
<dbReference type="PANTHER" id="PTHR39327:SF1">
    <property type="entry name" value="BLR5470 PROTEIN"/>
    <property type="match status" value="1"/>
</dbReference>
<accession>C9YDA7</accession>
<dbReference type="InterPro" id="IPR010319">
    <property type="entry name" value="Transglutaminase-like_Cys_pept"/>
</dbReference>
<dbReference type="Pfam" id="PF06035">
    <property type="entry name" value="Peptidase_C93"/>
    <property type="match status" value="1"/>
</dbReference>
<dbReference type="PANTHER" id="PTHR39327">
    <property type="match status" value="1"/>
</dbReference>
<sequence length="242" mass="26938">MPLFHYFRVKNITFAKLMRFEPRAGCKAGRTCFSLLLAMACWVFAATNFDTLQSSFVQRWGAAAQPKFEAWRKLMNGLTDVSDQERIKRVNSFINQQVLFGEDSAIWGQVDYWATPLETLGRSAGDCEDFAIAKYFTLLQVGVQPDKLRLIYVRAKTGTSDATQAHMVLAYYVAPDAEPLVMDNLISDIRPASRRPDLVPIFSFNGSGVFAGVSGSGIAAGGTGRLSRWEDLLRRAKAEGFE</sequence>
<dbReference type="EMBL" id="FN543105">
    <property type="protein sequence ID" value="CBA31100.1"/>
    <property type="molecule type" value="Genomic_DNA"/>
</dbReference>
<evidence type="ECO:0000313" key="1">
    <source>
        <dbReference type="EMBL" id="CBA31100.1"/>
    </source>
</evidence>
<name>C9YDA7_CURXX</name>
<proteinExistence type="predicted"/>
<gene>
    <name evidence="1" type="ORF">Csp_C26860</name>
</gene>